<proteinExistence type="predicted"/>
<dbReference type="HOGENOM" id="CLU_1963197_0_0_1"/>
<dbReference type="Gramene" id="ORUFI02G07870.1">
    <property type="protein sequence ID" value="ORUFI02G07870.1"/>
    <property type="gene ID" value="ORUFI02G07870"/>
</dbReference>
<name>A0A0E0NBC4_ORYRU</name>
<evidence type="ECO:0000313" key="2">
    <source>
        <dbReference type="EnsemblPlants" id="ORUFI02G07870.1"/>
    </source>
</evidence>
<reference evidence="2" key="2">
    <citation type="submission" date="2015-06" db="UniProtKB">
        <authorList>
            <consortium name="EnsemblPlants"/>
        </authorList>
    </citation>
    <scope>IDENTIFICATION</scope>
</reference>
<feature type="compositionally biased region" description="Low complexity" evidence="1">
    <location>
        <begin position="8"/>
        <end position="24"/>
    </location>
</feature>
<keyword evidence="3" id="KW-1185">Reference proteome</keyword>
<protein>
    <submittedName>
        <fullName evidence="2">Uncharacterized protein</fullName>
    </submittedName>
</protein>
<evidence type="ECO:0000313" key="3">
    <source>
        <dbReference type="Proteomes" id="UP000008022"/>
    </source>
</evidence>
<organism evidence="2 3">
    <name type="scientific">Oryza rufipogon</name>
    <name type="common">Brownbeard rice</name>
    <name type="synonym">Asian wild rice</name>
    <dbReference type="NCBI Taxonomy" id="4529"/>
    <lineage>
        <taxon>Eukaryota</taxon>
        <taxon>Viridiplantae</taxon>
        <taxon>Streptophyta</taxon>
        <taxon>Embryophyta</taxon>
        <taxon>Tracheophyta</taxon>
        <taxon>Spermatophyta</taxon>
        <taxon>Magnoliopsida</taxon>
        <taxon>Liliopsida</taxon>
        <taxon>Poales</taxon>
        <taxon>Poaceae</taxon>
        <taxon>BOP clade</taxon>
        <taxon>Oryzoideae</taxon>
        <taxon>Oryzeae</taxon>
        <taxon>Oryzinae</taxon>
        <taxon>Oryza</taxon>
    </lineage>
</organism>
<accession>A0A0E0NBC4</accession>
<feature type="region of interest" description="Disordered" evidence="1">
    <location>
        <begin position="80"/>
        <end position="128"/>
    </location>
</feature>
<evidence type="ECO:0000256" key="1">
    <source>
        <dbReference type="SAM" id="MobiDB-lite"/>
    </source>
</evidence>
<sequence length="128" mass="12537">MSAQVTGTATAARTTSPAAPAASSALLSRTMLPSTVAALVPLMVGTCRARGATASAAAPSAPAALAGSLATGFAPGLDAMSTTSPAGWSASGATHRGTPALRCNLPYVSDRSGSDEACSSDDEQQKQR</sequence>
<dbReference type="AlphaFoldDB" id="A0A0E0NBC4"/>
<dbReference type="EnsemblPlants" id="ORUFI02G07870.1">
    <property type="protein sequence ID" value="ORUFI02G07870.1"/>
    <property type="gene ID" value="ORUFI02G07870"/>
</dbReference>
<dbReference type="Proteomes" id="UP000008022">
    <property type="component" value="Unassembled WGS sequence"/>
</dbReference>
<feature type="region of interest" description="Disordered" evidence="1">
    <location>
        <begin position="1"/>
        <end position="24"/>
    </location>
</feature>
<reference evidence="3" key="1">
    <citation type="submission" date="2013-06" db="EMBL/GenBank/DDBJ databases">
        <authorList>
            <person name="Zhao Q."/>
        </authorList>
    </citation>
    <scope>NUCLEOTIDE SEQUENCE</scope>
    <source>
        <strain evidence="3">cv. W1943</strain>
    </source>
</reference>